<dbReference type="AlphaFoldDB" id="A0AAU7CG94"/>
<name>A0AAU7CG94_9BACT</name>
<organism evidence="1">
    <name type="scientific">Singulisphaera sp. Ch08</name>
    <dbReference type="NCBI Taxonomy" id="3120278"/>
    <lineage>
        <taxon>Bacteria</taxon>
        <taxon>Pseudomonadati</taxon>
        <taxon>Planctomycetota</taxon>
        <taxon>Planctomycetia</taxon>
        <taxon>Isosphaerales</taxon>
        <taxon>Isosphaeraceae</taxon>
        <taxon>Singulisphaera</taxon>
    </lineage>
</organism>
<dbReference type="RefSeq" id="WP_406696860.1">
    <property type="nucleotide sequence ID" value="NZ_CP155447.1"/>
</dbReference>
<proteinExistence type="predicted"/>
<accession>A0AAU7CG94</accession>
<dbReference type="EMBL" id="CP155447">
    <property type="protein sequence ID" value="XBH04113.1"/>
    <property type="molecule type" value="Genomic_DNA"/>
</dbReference>
<protein>
    <recommendedName>
        <fullName evidence="2">Ribbon-helix-helix protein, CopG family</fullName>
    </recommendedName>
</protein>
<gene>
    <name evidence="1" type="ORF">V5E97_38325</name>
</gene>
<reference evidence="1" key="1">
    <citation type="submission" date="2024-05" db="EMBL/GenBank/DDBJ databases">
        <title>Planctomycetes of the genus Singulisphaera possess chitinolytic capabilities.</title>
        <authorList>
            <person name="Ivanova A."/>
        </authorList>
    </citation>
    <scope>NUCLEOTIDE SEQUENCE</scope>
    <source>
        <strain evidence="1">Ch08T</strain>
    </source>
</reference>
<evidence type="ECO:0008006" key="2">
    <source>
        <dbReference type="Google" id="ProtNLM"/>
    </source>
</evidence>
<sequence length="68" mass="7465">MAVFHGLIASKTGTPLQGDVVEIGLLLPADRADALVELSKRRHQSVAQILRDLIDRALTDDELATRWS</sequence>
<evidence type="ECO:0000313" key="1">
    <source>
        <dbReference type="EMBL" id="XBH04113.1"/>
    </source>
</evidence>